<dbReference type="VEuPathDB" id="AmoebaDB:NF0019590"/>
<comment type="caution">
    <text evidence="2">The sequence shown here is derived from an EMBL/GenBank/DDBJ whole genome shotgun (WGS) entry which is preliminary data.</text>
</comment>
<dbReference type="VEuPathDB" id="AmoebaDB:NfTy_028310"/>
<dbReference type="OrthoDB" id="10329252at2759"/>
<evidence type="ECO:0000313" key="2">
    <source>
        <dbReference type="EMBL" id="KAF0980314.1"/>
    </source>
</evidence>
<dbReference type="RefSeq" id="XP_044565027.1">
    <property type="nucleotide sequence ID" value="XM_044704168.1"/>
</dbReference>
<sequence>MSSLIKQQLLLQQQQQLQQQQLLAARSNRTSLSLLKKTIPRSPFYSVTSTKRYDLLQVGEAKDETYVILEEPIDGDFSGDVNSELYEIAFLVNQMVYYVSYQFAQEITRDEMEELEKFEQECWMEECEKLESMFINNTSNISQKMLNPKKKGSSNSKSKPSKKSIMTGTDDLPPLFYDPIMNVTSDILLKKPKENLVQFSYSIPLLGGSTNGSGGMLNKRLSEIANMLADTIKREKREKKN</sequence>
<dbReference type="VEuPathDB" id="AmoebaDB:FDP41_013528"/>
<evidence type="ECO:0000256" key="1">
    <source>
        <dbReference type="SAM" id="MobiDB-lite"/>
    </source>
</evidence>
<name>A0A6A5C155_NAEFO</name>
<proteinExistence type="predicted"/>
<accession>A0A6A5C155</accession>
<evidence type="ECO:0000313" key="3">
    <source>
        <dbReference type="Proteomes" id="UP000444721"/>
    </source>
</evidence>
<protein>
    <submittedName>
        <fullName evidence="2">Uncharacterized protein</fullName>
    </submittedName>
</protein>
<organism evidence="2 3">
    <name type="scientific">Naegleria fowleri</name>
    <name type="common">Brain eating amoeba</name>
    <dbReference type="NCBI Taxonomy" id="5763"/>
    <lineage>
        <taxon>Eukaryota</taxon>
        <taxon>Discoba</taxon>
        <taxon>Heterolobosea</taxon>
        <taxon>Tetramitia</taxon>
        <taxon>Eutetramitia</taxon>
        <taxon>Vahlkampfiidae</taxon>
        <taxon>Naegleria</taxon>
    </lineage>
</organism>
<feature type="region of interest" description="Disordered" evidence="1">
    <location>
        <begin position="144"/>
        <end position="167"/>
    </location>
</feature>
<dbReference type="GeneID" id="68120743"/>
<reference evidence="2 3" key="1">
    <citation type="journal article" date="2019" name="Sci. Rep.">
        <title>Nanopore sequencing improves the draft genome of the human pathogenic amoeba Naegleria fowleri.</title>
        <authorList>
            <person name="Liechti N."/>
            <person name="Schurch N."/>
            <person name="Bruggmann R."/>
            <person name="Wittwer M."/>
        </authorList>
    </citation>
    <scope>NUCLEOTIDE SEQUENCE [LARGE SCALE GENOMIC DNA]</scope>
    <source>
        <strain evidence="2 3">ATCC 30894</strain>
    </source>
</reference>
<dbReference type="Proteomes" id="UP000444721">
    <property type="component" value="Unassembled WGS sequence"/>
</dbReference>
<gene>
    <name evidence="2" type="ORF">FDP41_013528</name>
</gene>
<dbReference type="AlphaFoldDB" id="A0A6A5C155"/>
<dbReference type="EMBL" id="VFQX01000019">
    <property type="protein sequence ID" value="KAF0980314.1"/>
    <property type="molecule type" value="Genomic_DNA"/>
</dbReference>
<keyword evidence="3" id="KW-1185">Reference proteome</keyword>